<dbReference type="PANTHER" id="PTHR19136:SF81">
    <property type="entry name" value="MOLYBDENUM COFACTOR GUANYLYLTRANSFERASE"/>
    <property type="match status" value="1"/>
</dbReference>
<feature type="binding site" evidence="8">
    <location>
        <position position="115"/>
    </location>
    <ligand>
        <name>Mg(2+)</name>
        <dbReference type="ChEBI" id="CHEBI:18420"/>
    </ligand>
</feature>
<dbReference type="CDD" id="cd02503">
    <property type="entry name" value="MobA"/>
    <property type="match status" value="1"/>
</dbReference>
<dbReference type="AlphaFoldDB" id="A0ABD4T201"/>
<feature type="binding site" evidence="8">
    <location>
        <position position="38"/>
    </location>
    <ligand>
        <name>GTP</name>
        <dbReference type="ChEBI" id="CHEBI:37565"/>
    </ligand>
</feature>
<dbReference type="Proteomes" id="UP000031561">
    <property type="component" value="Unassembled WGS sequence"/>
</dbReference>
<evidence type="ECO:0000256" key="2">
    <source>
        <dbReference type="ARBA" id="ARBA00022679"/>
    </source>
</evidence>
<evidence type="ECO:0000256" key="4">
    <source>
        <dbReference type="ARBA" id="ARBA00022741"/>
    </source>
</evidence>
<evidence type="ECO:0000256" key="7">
    <source>
        <dbReference type="ARBA" id="ARBA00023150"/>
    </source>
</evidence>
<dbReference type="GO" id="GO:0046872">
    <property type="term" value="F:metal ion binding"/>
    <property type="evidence" value="ECO:0007669"/>
    <property type="project" value="UniProtKB-KW"/>
</dbReference>
<dbReference type="InterPro" id="IPR029044">
    <property type="entry name" value="Nucleotide-diphossugar_trans"/>
</dbReference>
<keyword evidence="6 8" id="KW-0342">GTP-binding</keyword>
<dbReference type="NCBIfam" id="NF002741">
    <property type="entry name" value="PRK02726.1"/>
    <property type="match status" value="1"/>
</dbReference>
<comment type="domain">
    <text evidence="8">The N-terminal domain determines nucleotide recognition and specific binding, while the C-terminal domain determines the specific binding to the target protein.</text>
</comment>
<dbReference type="GO" id="GO:0006777">
    <property type="term" value="P:Mo-molybdopterin cofactor biosynthetic process"/>
    <property type="evidence" value="ECO:0007669"/>
    <property type="project" value="UniProtKB-KW"/>
</dbReference>
<comment type="similarity">
    <text evidence="8">Belongs to the MobA family.</text>
</comment>
<proteinExistence type="inferred from homology"/>
<accession>A0ABD4T201</accession>
<comment type="cofactor">
    <cofactor evidence="8">
        <name>Mg(2+)</name>
        <dbReference type="ChEBI" id="CHEBI:18420"/>
    </cofactor>
</comment>
<dbReference type="GO" id="GO:0061603">
    <property type="term" value="F:molybdenum cofactor guanylyltransferase activity"/>
    <property type="evidence" value="ECO:0007669"/>
    <property type="project" value="UniProtKB-EC"/>
</dbReference>
<keyword evidence="1 8" id="KW-0963">Cytoplasm</keyword>
<reference evidence="10 11" key="1">
    <citation type="journal article" date="2015" name="Genome Announc.">
        <title>Draft Genome Sequence of Filamentous Marine Cyanobacterium Lyngbya confervoides Strain BDU141951.</title>
        <authorList>
            <person name="Chandrababunaidu M.M."/>
            <person name="Sen D."/>
            <person name="Tripathy S."/>
        </authorList>
    </citation>
    <scope>NUCLEOTIDE SEQUENCE [LARGE SCALE GENOMIC DNA]</scope>
    <source>
        <strain evidence="10 11">BDU141951</strain>
    </source>
</reference>
<evidence type="ECO:0000256" key="8">
    <source>
        <dbReference type="HAMAP-Rule" id="MF_00316"/>
    </source>
</evidence>
<dbReference type="HAMAP" id="MF_00316">
    <property type="entry name" value="MobA"/>
    <property type="match status" value="1"/>
</dbReference>
<keyword evidence="3 8" id="KW-0479">Metal-binding</keyword>
<comment type="subcellular location">
    <subcellularLocation>
        <location evidence="8">Cytoplasm</location>
    </subcellularLocation>
</comment>
<comment type="caution">
    <text evidence="10">The sequence shown here is derived from an EMBL/GenBank/DDBJ whole genome shotgun (WGS) entry which is preliminary data.</text>
</comment>
<dbReference type="EMBL" id="JTHE03000037">
    <property type="protein sequence ID" value="MCM1982287.1"/>
    <property type="molecule type" value="Genomic_DNA"/>
</dbReference>
<dbReference type="Gene3D" id="3.90.550.10">
    <property type="entry name" value="Spore Coat Polysaccharide Biosynthesis Protein SpsA, Chain A"/>
    <property type="match status" value="1"/>
</dbReference>
<dbReference type="SUPFAM" id="SSF53448">
    <property type="entry name" value="Nucleotide-diphospho-sugar transferases"/>
    <property type="match status" value="1"/>
</dbReference>
<keyword evidence="5 8" id="KW-0460">Magnesium</keyword>
<keyword evidence="2 8" id="KW-0808">Transferase</keyword>
<feature type="binding site" evidence="8">
    <location>
        <position position="115"/>
    </location>
    <ligand>
        <name>GTP</name>
        <dbReference type="ChEBI" id="CHEBI:37565"/>
    </ligand>
</feature>
<organism evidence="10 11">
    <name type="scientific">Lyngbya confervoides BDU141951</name>
    <dbReference type="NCBI Taxonomy" id="1574623"/>
    <lineage>
        <taxon>Bacteria</taxon>
        <taxon>Bacillati</taxon>
        <taxon>Cyanobacteriota</taxon>
        <taxon>Cyanophyceae</taxon>
        <taxon>Oscillatoriophycideae</taxon>
        <taxon>Oscillatoriales</taxon>
        <taxon>Microcoleaceae</taxon>
        <taxon>Lyngbya</taxon>
    </lineage>
</organism>
<keyword evidence="10" id="KW-0548">Nucleotidyltransferase</keyword>
<keyword evidence="4 8" id="KW-0547">Nucleotide-binding</keyword>
<evidence type="ECO:0000313" key="10">
    <source>
        <dbReference type="EMBL" id="MCM1982287.1"/>
    </source>
</evidence>
<dbReference type="PANTHER" id="PTHR19136">
    <property type="entry name" value="MOLYBDENUM COFACTOR GUANYLYLTRANSFERASE"/>
    <property type="match status" value="1"/>
</dbReference>
<dbReference type="Pfam" id="PF12804">
    <property type="entry name" value="NTP_transf_3"/>
    <property type="match status" value="1"/>
</dbReference>
<evidence type="ECO:0000256" key="5">
    <source>
        <dbReference type="ARBA" id="ARBA00022842"/>
    </source>
</evidence>
<comment type="function">
    <text evidence="8">Transfers a GMP moiety from GTP to Mo-molybdopterin (Mo-MPT) cofactor (Moco or molybdenum cofactor) to form Mo-molybdopterin guanine dinucleotide (Mo-MGD) cofactor.</text>
</comment>
<gene>
    <name evidence="8" type="primary">mobA</name>
    <name evidence="10" type="ORF">QQ91_0005525</name>
</gene>
<dbReference type="InterPro" id="IPR013482">
    <property type="entry name" value="Molybde_CF_guanTrfase"/>
</dbReference>
<feature type="binding site" evidence="8">
    <location>
        <position position="86"/>
    </location>
    <ligand>
        <name>GTP</name>
        <dbReference type="ChEBI" id="CHEBI:37565"/>
    </ligand>
</feature>
<evidence type="ECO:0000256" key="6">
    <source>
        <dbReference type="ARBA" id="ARBA00023134"/>
    </source>
</evidence>
<keyword evidence="11" id="KW-1185">Reference proteome</keyword>
<keyword evidence="7 8" id="KW-0501">Molybdenum cofactor biosynthesis</keyword>
<dbReference type="EC" id="2.7.7.77" evidence="8"/>
<name>A0ABD4T201_9CYAN</name>
<dbReference type="InterPro" id="IPR025877">
    <property type="entry name" value="MobA-like_NTP_Trfase"/>
</dbReference>
<evidence type="ECO:0000256" key="3">
    <source>
        <dbReference type="ARBA" id="ARBA00022723"/>
    </source>
</evidence>
<comment type="catalytic activity">
    <reaction evidence="8">
        <text>Mo-molybdopterin + GTP + H(+) = Mo-molybdopterin guanine dinucleotide + diphosphate</text>
        <dbReference type="Rhea" id="RHEA:34243"/>
        <dbReference type="ChEBI" id="CHEBI:15378"/>
        <dbReference type="ChEBI" id="CHEBI:33019"/>
        <dbReference type="ChEBI" id="CHEBI:37565"/>
        <dbReference type="ChEBI" id="CHEBI:71302"/>
        <dbReference type="ChEBI" id="CHEBI:71310"/>
        <dbReference type="EC" id="2.7.7.77"/>
    </reaction>
</comment>
<sequence>MMVQSLQTVLSMPDTASLPIATAVILAGGNSSRMGTDKALLPWQGVPLLRRVYEVAQRSCHQVKIITPWPDRYRPVVPITAQFIPDQYPGQGPLWALYQALSSLRTEWLLLLACDLPNLEAAVLERWVCALSHLPADCLAYVPRHPSLQVWEALCACYRRSALPSLEAFLGEGGTSFQAWLRTIQVSEILLPPSQSDLLRNLNQPSDLEDLDSNLIR</sequence>
<dbReference type="GO" id="GO:0005525">
    <property type="term" value="F:GTP binding"/>
    <property type="evidence" value="ECO:0007669"/>
    <property type="project" value="UniProtKB-UniRule"/>
</dbReference>
<evidence type="ECO:0000313" key="11">
    <source>
        <dbReference type="Proteomes" id="UP000031561"/>
    </source>
</evidence>
<dbReference type="GO" id="GO:0005737">
    <property type="term" value="C:cytoplasm"/>
    <property type="evidence" value="ECO:0007669"/>
    <property type="project" value="UniProtKB-SubCell"/>
</dbReference>
<dbReference type="RefSeq" id="WP_236096083.1">
    <property type="nucleotide sequence ID" value="NZ_JTHE03000037.1"/>
</dbReference>
<evidence type="ECO:0000256" key="1">
    <source>
        <dbReference type="ARBA" id="ARBA00022490"/>
    </source>
</evidence>
<feature type="binding site" evidence="8">
    <location>
        <begin position="26"/>
        <end position="28"/>
    </location>
    <ligand>
        <name>GTP</name>
        <dbReference type="ChEBI" id="CHEBI:37565"/>
    </ligand>
</feature>
<evidence type="ECO:0000259" key="9">
    <source>
        <dbReference type="Pfam" id="PF12804"/>
    </source>
</evidence>
<protein>
    <recommendedName>
        <fullName evidence="8">Probable molybdenum cofactor guanylyltransferase</fullName>
        <shortName evidence="8">MoCo guanylyltransferase</shortName>
        <ecNumber evidence="8">2.7.7.77</ecNumber>
    </recommendedName>
    <alternativeName>
        <fullName evidence="8">GTP:molybdopterin guanylyltransferase</fullName>
    </alternativeName>
    <alternativeName>
        <fullName evidence="8">Mo-MPT guanylyltransferase</fullName>
    </alternativeName>
    <alternativeName>
        <fullName evidence="8">Molybdopterin guanylyltransferase</fullName>
    </alternativeName>
    <alternativeName>
        <fullName evidence="8">Molybdopterin-guanine dinucleotide synthase</fullName>
        <shortName evidence="8">MGD synthase</shortName>
    </alternativeName>
</protein>
<comment type="caution">
    <text evidence="8">Lacks conserved residue(s) required for the propagation of feature annotation.</text>
</comment>
<feature type="domain" description="MobA-like NTP transferase" evidence="9">
    <location>
        <begin position="23"/>
        <end position="180"/>
    </location>
</feature>